<accession>A0A4S3LZ00</accession>
<reference evidence="1 2" key="1">
    <citation type="submission" date="2019-04" db="EMBL/GenBank/DDBJ databases">
        <title>Draft genome sequence of Robertkochia marina CC-AMO-30D.</title>
        <authorList>
            <person name="Hameed A."/>
            <person name="Lin S.-Y."/>
            <person name="Shahina M."/>
            <person name="Lai W.-A."/>
            <person name="Young C.-C."/>
        </authorList>
    </citation>
    <scope>NUCLEOTIDE SEQUENCE [LARGE SCALE GENOMIC DNA]</scope>
    <source>
        <strain evidence="1 2">CC-AMO-30D</strain>
    </source>
</reference>
<organism evidence="1 2">
    <name type="scientific">Robertkochia marina</name>
    <dbReference type="NCBI Taxonomy" id="1227945"/>
    <lineage>
        <taxon>Bacteria</taxon>
        <taxon>Pseudomonadati</taxon>
        <taxon>Bacteroidota</taxon>
        <taxon>Flavobacteriia</taxon>
        <taxon>Flavobacteriales</taxon>
        <taxon>Flavobacteriaceae</taxon>
        <taxon>Robertkochia</taxon>
    </lineage>
</organism>
<protein>
    <submittedName>
        <fullName evidence="1">DUF1697 domain-containing protein</fullName>
    </submittedName>
</protein>
<dbReference type="PIRSF" id="PIRSF008502">
    <property type="entry name" value="UCP008502"/>
    <property type="match status" value="1"/>
</dbReference>
<dbReference type="OrthoDB" id="9806494at2"/>
<gene>
    <name evidence="1" type="ORF">E7Z59_12005</name>
</gene>
<dbReference type="Gene3D" id="3.30.70.1280">
    <property type="entry name" value="SP0830-like domains"/>
    <property type="match status" value="1"/>
</dbReference>
<dbReference type="Gene3D" id="3.30.70.1260">
    <property type="entry name" value="bacterial protein sp0830 like"/>
    <property type="match status" value="1"/>
</dbReference>
<comment type="caution">
    <text evidence="1">The sequence shown here is derived from an EMBL/GenBank/DDBJ whole genome shotgun (WGS) entry which is preliminary data.</text>
</comment>
<dbReference type="AlphaFoldDB" id="A0A4S3LZ00"/>
<dbReference type="Proteomes" id="UP000305939">
    <property type="component" value="Unassembled WGS sequence"/>
</dbReference>
<dbReference type="SUPFAM" id="SSF160379">
    <property type="entry name" value="SP0830-like"/>
    <property type="match status" value="1"/>
</dbReference>
<evidence type="ECO:0000313" key="2">
    <source>
        <dbReference type="Proteomes" id="UP000305939"/>
    </source>
</evidence>
<dbReference type="PANTHER" id="PTHR36439">
    <property type="entry name" value="BLL4334 PROTEIN"/>
    <property type="match status" value="1"/>
</dbReference>
<proteinExistence type="predicted"/>
<keyword evidence="2" id="KW-1185">Reference proteome</keyword>
<dbReference type="InterPro" id="IPR012545">
    <property type="entry name" value="DUF1697"/>
</dbReference>
<dbReference type="EMBL" id="SSMC01000003">
    <property type="protein sequence ID" value="THD66515.1"/>
    <property type="molecule type" value="Genomic_DNA"/>
</dbReference>
<dbReference type="RefSeq" id="WP_136336587.1">
    <property type="nucleotide sequence ID" value="NZ_QXMP01000003.1"/>
</dbReference>
<sequence length="188" mass="21684">MKKNLYVSLLRGINVSGKRLIKMEALRRCYESIGFEKVTSHLQSGNLIFYAEEQEVTKLSQKISSRIEAEFGHEVPVMVLTAQEFRNIAESNPFTRHIDKDPSFFHITFLSANPENYDTQAIMEKKQKGEEVAITDRAVYLYCPNGYGKTKLTNNLFENKLNLKATTRNQKTVDRLLELLEPPKTQQH</sequence>
<dbReference type="Pfam" id="PF08002">
    <property type="entry name" value="DUF1697"/>
    <property type="match status" value="1"/>
</dbReference>
<evidence type="ECO:0000313" key="1">
    <source>
        <dbReference type="EMBL" id="THD66515.1"/>
    </source>
</evidence>
<dbReference type="PANTHER" id="PTHR36439:SF1">
    <property type="entry name" value="DUF1697 DOMAIN-CONTAINING PROTEIN"/>
    <property type="match status" value="1"/>
</dbReference>
<name>A0A4S3LZ00_9FLAO</name>